<evidence type="ECO:0000313" key="2">
    <source>
        <dbReference type="Proteomes" id="UP000295301"/>
    </source>
</evidence>
<evidence type="ECO:0000313" key="1">
    <source>
        <dbReference type="EMBL" id="TDK43176.1"/>
    </source>
</evidence>
<dbReference type="Gene3D" id="1.10.10.410">
    <property type="match status" value="1"/>
</dbReference>
<dbReference type="SUPFAM" id="SSF89095">
    <property type="entry name" value="GatB/YqeY motif"/>
    <property type="match status" value="1"/>
</dbReference>
<dbReference type="EMBL" id="SMUV01000072">
    <property type="protein sequence ID" value="TDK43176.1"/>
    <property type="molecule type" value="Genomic_DNA"/>
</dbReference>
<dbReference type="RefSeq" id="WP_133361183.1">
    <property type="nucleotide sequence ID" value="NZ_SMUV01000072.1"/>
</dbReference>
<dbReference type="InterPro" id="IPR023168">
    <property type="entry name" value="GatB_Yqey_C_2"/>
</dbReference>
<keyword evidence="2" id="KW-1185">Reference proteome</keyword>
<organism evidence="1 2">
    <name type="scientific">Antarcticimicrobium luteum</name>
    <dbReference type="NCBI Taxonomy" id="2547397"/>
    <lineage>
        <taxon>Bacteria</taxon>
        <taxon>Pseudomonadati</taxon>
        <taxon>Pseudomonadota</taxon>
        <taxon>Alphaproteobacteria</taxon>
        <taxon>Rhodobacterales</taxon>
        <taxon>Paracoccaceae</taxon>
        <taxon>Antarcticimicrobium</taxon>
    </lineage>
</organism>
<reference evidence="1 2" key="1">
    <citation type="submission" date="2019-03" db="EMBL/GenBank/DDBJ databases">
        <title>Ruegeria lutea sp. nov., a novel strain, isolated from marine sediment, the Masan Bay, South Korea.</title>
        <authorList>
            <person name="Kim J."/>
            <person name="Kim D.-Y."/>
            <person name="Lee S.-S."/>
        </authorList>
    </citation>
    <scope>NUCLEOTIDE SEQUENCE [LARGE SCALE GENOMIC DNA]</scope>
    <source>
        <strain evidence="1 2">318-1</strain>
    </source>
</reference>
<dbReference type="PANTHER" id="PTHR28055:SF1">
    <property type="entry name" value="ALTERED INHERITANCE OF MITOCHONDRIA PROTEIN 41, MITOCHONDRIAL"/>
    <property type="match status" value="1"/>
</dbReference>
<name>A0A4R5UVT8_9RHOB</name>
<proteinExistence type="predicted"/>
<dbReference type="GO" id="GO:0016884">
    <property type="term" value="F:carbon-nitrogen ligase activity, with glutamine as amido-N-donor"/>
    <property type="evidence" value="ECO:0007669"/>
    <property type="project" value="InterPro"/>
</dbReference>
<accession>A0A4R5UVT8</accession>
<dbReference type="Gene3D" id="1.10.1510.10">
    <property type="entry name" value="Uncharacterised protein YqeY/AIM41 PF09424, N-terminal domain"/>
    <property type="match status" value="1"/>
</dbReference>
<dbReference type="PANTHER" id="PTHR28055">
    <property type="entry name" value="ALTERED INHERITANCE OF MITOCHONDRIA PROTEIN 41, MITOCHONDRIAL"/>
    <property type="match status" value="1"/>
</dbReference>
<dbReference type="InterPro" id="IPR003789">
    <property type="entry name" value="Asn/Gln_tRNA_amidoTrase-B-like"/>
</dbReference>
<gene>
    <name evidence="1" type="ORF">E1832_18160</name>
</gene>
<dbReference type="OrthoDB" id="9788127at2"/>
<comment type="caution">
    <text evidence="1">The sequence shown here is derived from an EMBL/GenBank/DDBJ whole genome shotgun (WGS) entry which is preliminary data.</text>
</comment>
<dbReference type="Proteomes" id="UP000295301">
    <property type="component" value="Unassembled WGS sequence"/>
</dbReference>
<dbReference type="AlphaFoldDB" id="A0A4R5UVT8"/>
<dbReference type="Pfam" id="PF09424">
    <property type="entry name" value="YqeY"/>
    <property type="match status" value="1"/>
</dbReference>
<dbReference type="InterPro" id="IPR019004">
    <property type="entry name" value="YqeY/Aim41"/>
</dbReference>
<sequence>MDMRTRVNTALKQAMREKAAARLSTLRLINAAIKDREIAARGDGEDASVSDSEVLEILGKMTKQRKESARAYEEGGRLDLAAREREEIAVIEEFLPRQLSEDEVEKAVRETVMETGAESIRDMGKVMAALKSRYTGRMDFGKVGPKVKDQLCAGGGC</sequence>
<protein>
    <submittedName>
        <fullName evidence="1">GatB/YqeY domain-containing protein</fullName>
    </submittedName>
</protein>
<dbReference type="InterPro" id="IPR042184">
    <property type="entry name" value="YqeY/Aim41_N"/>
</dbReference>